<keyword evidence="3" id="KW-1185">Reference proteome</keyword>
<organism evidence="2 3">
    <name type="scientific">Helianthus annuus</name>
    <name type="common">Common sunflower</name>
    <dbReference type="NCBI Taxonomy" id="4232"/>
    <lineage>
        <taxon>Eukaryota</taxon>
        <taxon>Viridiplantae</taxon>
        <taxon>Streptophyta</taxon>
        <taxon>Embryophyta</taxon>
        <taxon>Tracheophyta</taxon>
        <taxon>Spermatophyta</taxon>
        <taxon>Magnoliopsida</taxon>
        <taxon>eudicotyledons</taxon>
        <taxon>Gunneridae</taxon>
        <taxon>Pentapetalae</taxon>
        <taxon>asterids</taxon>
        <taxon>campanulids</taxon>
        <taxon>Asterales</taxon>
        <taxon>Asteraceae</taxon>
        <taxon>Asteroideae</taxon>
        <taxon>Heliantheae alliance</taxon>
        <taxon>Heliantheae</taxon>
        <taxon>Helianthus</taxon>
    </lineage>
</organism>
<protein>
    <submittedName>
        <fullName evidence="2">Uncharacterized protein</fullName>
    </submittedName>
</protein>
<comment type="caution">
    <text evidence="2">The sequence shown here is derived from an EMBL/GenBank/DDBJ whole genome shotgun (WGS) entry which is preliminary data.</text>
</comment>
<dbReference type="Gramene" id="mRNA:HanXRQr2_Chr10g0457251">
    <property type="protein sequence ID" value="mRNA:HanXRQr2_Chr10g0457251"/>
    <property type="gene ID" value="HanXRQr2_Chr10g0457251"/>
</dbReference>
<name>A0A9K3I0R1_HELAN</name>
<accession>A0A9K3I0R1</accession>
<evidence type="ECO:0000313" key="3">
    <source>
        <dbReference type="Proteomes" id="UP000215914"/>
    </source>
</evidence>
<dbReference type="EMBL" id="MNCJ02000325">
    <property type="protein sequence ID" value="KAF5787830.1"/>
    <property type="molecule type" value="Genomic_DNA"/>
</dbReference>
<sequence length="42" mass="4658">MCVDRPGTKKNKGSPLFSPIRQIDKGKSMFTSCMNVSRRGQA</sequence>
<reference evidence="2" key="2">
    <citation type="submission" date="2020-06" db="EMBL/GenBank/DDBJ databases">
        <title>Helianthus annuus Genome sequencing and assembly Release 2.</title>
        <authorList>
            <person name="Gouzy J."/>
            <person name="Langlade N."/>
            <person name="Munos S."/>
        </authorList>
    </citation>
    <scope>NUCLEOTIDE SEQUENCE</scope>
    <source>
        <tissue evidence="2">Leaves</tissue>
    </source>
</reference>
<evidence type="ECO:0000313" key="2">
    <source>
        <dbReference type="EMBL" id="KAF5787830.1"/>
    </source>
</evidence>
<gene>
    <name evidence="2" type="ORF">HanXRQr2_Chr10g0457251</name>
</gene>
<proteinExistence type="predicted"/>
<feature type="region of interest" description="Disordered" evidence="1">
    <location>
        <begin position="1"/>
        <end position="20"/>
    </location>
</feature>
<evidence type="ECO:0000256" key="1">
    <source>
        <dbReference type="SAM" id="MobiDB-lite"/>
    </source>
</evidence>
<dbReference type="AlphaFoldDB" id="A0A9K3I0R1"/>
<reference evidence="2" key="1">
    <citation type="journal article" date="2017" name="Nature">
        <title>The sunflower genome provides insights into oil metabolism, flowering and Asterid evolution.</title>
        <authorList>
            <person name="Badouin H."/>
            <person name="Gouzy J."/>
            <person name="Grassa C.J."/>
            <person name="Murat F."/>
            <person name="Staton S.E."/>
            <person name="Cottret L."/>
            <person name="Lelandais-Briere C."/>
            <person name="Owens G.L."/>
            <person name="Carrere S."/>
            <person name="Mayjonade B."/>
            <person name="Legrand L."/>
            <person name="Gill N."/>
            <person name="Kane N.C."/>
            <person name="Bowers J.E."/>
            <person name="Hubner S."/>
            <person name="Bellec A."/>
            <person name="Berard A."/>
            <person name="Berges H."/>
            <person name="Blanchet N."/>
            <person name="Boniface M.C."/>
            <person name="Brunel D."/>
            <person name="Catrice O."/>
            <person name="Chaidir N."/>
            <person name="Claudel C."/>
            <person name="Donnadieu C."/>
            <person name="Faraut T."/>
            <person name="Fievet G."/>
            <person name="Helmstetter N."/>
            <person name="King M."/>
            <person name="Knapp S.J."/>
            <person name="Lai Z."/>
            <person name="Le Paslier M.C."/>
            <person name="Lippi Y."/>
            <person name="Lorenzon L."/>
            <person name="Mandel J.R."/>
            <person name="Marage G."/>
            <person name="Marchand G."/>
            <person name="Marquand E."/>
            <person name="Bret-Mestries E."/>
            <person name="Morien E."/>
            <person name="Nambeesan S."/>
            <person name="Nguyen T."/>
            <person name="Pegot-Espagnet P."/>
            <person name="Pouilly N."/>
            <person name="Raftis F."/>
            <person name="Sallet E."/>
            <person name="Schiex T."/>
            <person name="Thomas J."/>
            <person name="Vandecasteele C."/>
            <person name="Vares D."/>
            <person name="Vear F."/>
            <person name="Vautrin S."/>
            <person name="Crespi M."/>
            <person name="Mangin B."/>
            <person name="Burke J.M."/>
            <person name="Salse J."/>
            <person name="Munos S."/>
            <person name="Vincourt P."/>
            <person name="Rieseberg L.H."/>
            <person name="Langlade N.B."/>
        </authorList>
    </citation>
    <scope>NUCLEOTIDE SEQUENCE</scope>
    <source>
        <tissue evidence="2">Leaves</tissue>
    </source>
</reference>
<dbReference type="Proteomes" id="UP000215914">
    <property type="component" value="Unassembled WGS sequence"/>
</dbReference>